<proteinExistence type="predicted"/>
<reference evidence="2 3" key="1">
    <citation type="submission" date="2022-01" db="EMBL/GenBank/DDBJ databases">
        <authorList>
            <person name="Xiong W."/>
            <person name="Schranz E."/>
        </authorList>
    </citation>
    <scope>NUCLEOTIDE SEQUENCE [LARGE SCALE GENOMIC DNA]</scope>
</reference>
<dbReference type="Proteomes" id="UP001157418">
    <property type="component" value="Unassembled WGS sequence"/>
</dbReference>
<name>A0AAU9NT97_9ASTR</name>
<protein>
    <submittedName>
        <fullName evidence="2">Uncharacterized protein</fullName>
    </submittedName>
</protein>
<organism evidence="2 3">
    <name type="scientific">Lactuca virosa</name>
    <dbReference type="NCBI Taxonomy" id="75947"/>
    <lineage>
        <taxon>Eukaryota</taxon>
        <taxon>Viridiplantae</taxon>
        <taxon>Streptophyta</taxon>
        <taxon>Embryophyta</taxon>
        <taxon>Tracheophyta</taxon>
        <taxon>Spermatophyta</taxon>
        <taxon>Magnoliopsida</taxon>
        <taxon>eudicotyledons</taxon>
        <taxon>Gunneridae</taxon>
        <taxon>Pentapetalae</taxon>
        <taxon>asterids</taxon>
        <taxon>campanulids</taxon>
        <taxon>Asterales</taxon>
        <taxon>Asteraceae</taxon>
        <taxon>Cichorioideae</taxon>
        <taxon>Cichorieae</taxon>
        <taxon>Lactucinae</taxon>
        <taxon>Lactuca</taxon>
    </lineage>
</organism>
<dbReference type="AlphaFoldDB" id="A0AAU9NT97"/>
<evidence type="ECO:0000313" key="3">
    <source>
        <dbReference type="Proteomes" id="UP001157418"/>
    </source>
</evidence>
<feature type="region of interest" description="Disordered" evidence="1">
    <location>
        <begin position="53"/>
        <end position="139"/>
    </location>
</feature>
<feature type="compositionally biased region" description="Basic and acidic residues" evidence="1">
    <location>
        <begin position="104"/>
        <end position="125"/>
    </location>
</feature>
<evidence type="ECO:0000313" key="2">
    <source>
        <dbReference type="EMBL" id="CAH1441028.1"/>
    </source>
</evidence>
<gene>
    <name evidence="2" type="ORF">LVIROSA_LOCUS27122</name>
</gene>
<keyword evidence="3" id="KW-1185">Reference proteome</keyword>
<evidence type="ECO:0000256" key="1">
    <source>
        <dbReference type="SAM" id="MobiDB-lite"/>
    </source>
</evidence>
<accession>A0AAU9NT97</accession>
<feature type="compositionally biased region" description="Acidic residues" evidence="1">
    <location>
        <begin position="70"/>
        <end position="85"/>
    </location>
</feature>
<dbReference type="EMBL" id="CAKMRJ010005412">
    <property type="protein sequence ID" value="CAH1441028.1"/>
    <property type="molecule type" value="Genomic_DNA"/>
</dbReference>
<sequence>MKEKYNSKFNDAIRKFPKKESFRIFKENITNIIVEEKLESTTLFEFPCNETGVEGINLTPVMGQKTNDEKENEDIEGNGEEDNDNDGSQPQVDYLLDSNEAENEGIKNDGDNNKKEGETEVKENDAEINENENDKETEYVETNRQNETNQNLLDKVVDNIVDNVLGIGFSSLNSQEDEIWNDPEMKIILDNNDIGKF</sequence>
<comment type="caution">
    <text evidence="2">The sequence shown here is derived from an EMBL/GenBank/DDBJ whole genome shotgun (WGS) entry which is preliminary data.</text>
</comment>